<protein>
    <recommendedName>
        <fullName evidence="2">RNA helicase</fullName>
        <ecNumber evidence="2">3.6.4.13</ecNumber>
    </recommendedName>
</protein>
<evidence type="ECO:0000256" key="6">
    <source>
        <dbReference type="ARBA" id="ARBA00022806"/>
    </source>
</evidence>
<feature type="region of interest" description="Disordered" evidence="15">
    <location>
        <begin position="35"/>
        <end position="139"/>
    </location>
</feature>
<sequence>MSDNRPVSLDELIQKRKDEAEKQNKIGFIKRDARASGNATRVVGKPTARSKRRIGGLSLNPTITKKPALTVSSKPPTTEDKPKFDELNILSKIIPTKSSEERAPSAKVVPETPTESASTTSNNNNTNSSNNKANKAKSQKFVFEWNSKDDTLDTSDPLYNINNKPDNSLQHEIESRKRALLEKVAPDALKKPKKSWDDIHWSKKPLDKMRERDWRIFKEDFSILTKGGNIPNPMRSWEESSIPPLILDTVRKIGYKEPTPIQRAAIPVALGLRDVIGVAETGSGKTASFVIPLLSYILELPPLNEVTKTDGPYGIILAPTRELAQQIETETKKFCEPLGFRCASIVGGHSIEEQVHKIKDGAEIIIATPGRLVDCLERRILVLSQCCYVVMDEADRMIDLGFEEQVTAILSALPVTNEKPDENSDGPLQSETKLLGGKHRYRQTMMYTATWPKAIERMAEKYLRRPGIVTIGNAGQATDRVEQRVEFVINDPAKRVKRLLEILQKQKFRPPIIVFVNVKRNCDFVAKSLNDQGWRTVIMHGGKSQDQREAALAQLRAGTADVLVATDVAGRGIDVPNVSLVVNFQMAKSIEDYTHRIGRTGRAGKSGVAITFLSKDDEEVIGDLKQMISRSAVSRMPDELRRYDIARIRPIAQ</sequence>
<evidence type="ECO:0000256" key="2">
    <source>
        <dbReference type="ARBA" id="ARBA00012552"/>
    </source>
</evidence>
<organism evidence="19 20">
    <name type="scientific">Geotrichum candidum</name>
    <name type="common">Oospora lactis</name>
    <name type="synonym">Dipodascus geotrichum</name>
    <dbReference type="NCBI Taxonomy" id="1173061"/>
    <lineage>
        <taxon>Eukaryota</taxon>
        <taxon>Fungi</taxon>
        <taxon>Dikarya</taxon>
        <taxon>Ascomycota</taxon>
        <taxon>Saccharomycotina</taxon>
        <taxon>Dipodascomycetes</taxon>
        <taxon>Dipodascales</taxon>
        <taxon>Dipodascaceae</taxon>
        <taxon>Geotrichum</taxon>
    </lineage>
</organism>
<feature type="domain" description="Helicase ATP-binding" evidence="16">
    <location>
        <begin position="266"/>
        <end position="469"/>
    </location>
</feature>
<feature type="short sequence motif" description="Q motif" evidence="13">
    <location>
        <begin position="235"/>
        <end position="263"/>
    </location>
</feature>
<evidence type="ECO:0000256" key="3">
    <source>
        <dbReference type="ARBA" id="ARBA00022664"/>
    </source>
</evidence>
<evidence type="ECO:0000259" key="18">
    <source>
        <dbReference type="PROSITE" id="PS51195"/>
    </source>
</evidence>
<evidence type="ECO:0000256" key="13">
    <source>
        <dbReference type="PROSITE-ProRule" id="PRU00552"/>
    </source>
</evidence>
<dbReference type="SMART" id="SM00487">
    <property type="entry name" value="DEXDc"/>
    <property type="match status" value="1"/>
</dbReference>
<keyword evidence="3" id="KW-0507">mRNA processing</keyword>
<comment type="similarity">
    <text evidence="10">Belongs to the DEAD box helicase family. DDX23/PRP28 subfamily.</text>
</comment>
<accession>A0A0J9X8F2</accession>
<feature type="compositionally biased region" description="Low complexity" evidence="15">
    <location>
        <begin position="116"/>
        <end position="133"/>
    </location>
</feature>
<keyword evidence="7 14" id="KW-0067">ATP-binding</keyword>
<comment type="subcellular location">
    <subcellularLocation>
        <location evidence="1">Nucleus</location>
    </subcellularLocation>
</comment>
<evidence type="ECO:0000259" key="16">
    <source>
        <dbReference type="PROSITE" id="PS51192"/>
    </source>
</evidence>
<dbReference type="PROSITE" id="PS51195">
    <property type="entry name" value="Q_MOTIF"/>
    <property type="match status" value="1"/>
</dbReference>
<dbReference type="SMART" id="SM00490">
    <property type="entry name" value="HELICc"/>
    <property type="match status" value="1"/>
</dbReference>
<keyword evidence="9" id="KW-0539">Nucleus</keyword>
<dbReference type="STRING" id="1173061.A0A0J9X8F2"/>
<dbReference type="PROSITE" id="PS00039">
    <property type="entry name" value="DEAD_ATP_HELICASE"/>
    <property type="match status" value="1"/>
</dbReference>
<dbReference type="GO" id="GO:0016787">
    <property type="term" value="F:hydrolase activity"/>
    <property type="evidence" value="ECO:0007669"/>
    <property type="project" value="UniProtKB-KW"/>
</dbReference>
<dbReference type="AlphaFoldDB" id="A0A0J9X8F2"/>
<evidence type="ECO:0000256" key="7">
    <source>
        <dbReference type="ARBA" id="ARBA00022840"/>
    </source>
</evidence>
<evidence type="ECO:0000256" key="9">
    <source>
        <dbReference type="ARBA" id="ARBA00023242"/>
    </source>
</evidence>
<evidence type="ECO:0000256" key="5">
    <source>
        <dbReference type="ARBA" id="ARBA00022801"/>
    </source>
</evidence>
<evidence type="ECO:0000256" key="15">
    <source>
        <dbReference type="SAM" id="MobiDB-lite"/>
    </source>
</evidence>
<evidence type="ECO:0000313" key="19">
    <source>
        <dbReference type="EMBL" id="CDO53473.1"/>
    </source>
</evidence>
<dbReference type="InterPro" id="IPR014001">
    <property type="entry name" value="Helicase_ATP-bd"/>
</dbReference>
<dbReference type="CDD" id="cd17945">
    <property type="entry name" value="DEADc_DDX23"/>
    <property type="match status" value="1"/>
</dbReference>
<dbReference type="GO" id="GO:0005634">
    <property type="term" value="C:nucleus"/>
    <property type="evidence" value="ECO:0007669"/>
    <property type="project" value="UniProtKB-SubCell"/>
</dbReference>
<evidence type="ECO:0000256" key="12">
    <source>
        <dbReference type="ARBA" id="ARBA00047984"/>
    </source>
</evidence>
<dbReference type="EMBL" id="CCBN010000005">
    <property type="protein sequence ID" value="CDO53473.1"/>
    <property type="molecule type" value="Genomic_DNA"/>
</dbReference>
<keyword evidence="4 14" id="KW-0547">Nucleotide-binding</keyword>
<dbReference type="OrthoDB" id="196131at2759"/>
<dbReference type="CDD" id="cd18787">
    <property type="entry name" value="SF2_C_DEAD"/>
    <property type="match status" value="1"/>
</dbReference>
<dbReference type="GO" id="GO:0008380">
    <property type="term" value="P:RNA splicing"/>
    <property type="evidence" value="ECO:0007669"/>
    <property type="project" value="UniProtKB-KW"/>
</dbReference>
<dbReference type="SUPFAM" id="SSF52540">
    <property type="entry name" value="P-loop containing nucleoside triphosphate hydrolases"/>
    <property type="match status" value="1"/>
</dbReference>
<dbReference type="GO" id="GO:0003724">
    <property type="term" value="F:RNA helicase activity"/>
    <property type="evidence" value="ECO:0007669"/>
    <property type="project" value="UniProtKB-EC"/>
</dbReference>
<dbReference type="InterPro" id="IPR000629">
    <property type="entry name" value="RNA-helicase_DEAD-box_CS"/>
</dbReference>
<dbReference type="PROSITE" id="PS51194">
    <property type="entry name" value="HELICASE_CTER"/>
    <property type="match status" value="1"/>
</dbReference>
<dbReference type="GO" id="GO:0005524">
    <property type="term" value="F:ATP binding"/>
    <property type="evidence" value="ECO:0007669"/>
    <property type="project" value="UniProtKB-KW"/>
</dbReference>
<dbReference type="FunFam" id="3.40.50.300:FF:000322">
    <property type="entry name" value="probable ATP-dependent RNA helicase DDX23"/>
    <property type="match status" value="1"/>
</dbReference>
<dbReference type="EC" id="3.6.4.13" evidence="2"/>
<feature type="domain" description="Helicase C-terminal" evidence="17">
    <location>
        <begin position="495"/>
        <end position="644"/>
    </location>
</feature>
<name>A0A0J9X8F2_GEOCN</name>
<keyword evidence="6 14" id="KW-0347">Helicase</keyword>
<evidence type="ECO:0000313" key="20">
    <source>
        <dbReference type="Proteomes" id="UP000242525"/>
    </source>
</evidence>
<dbReference type="InterPro" id="IPR011545">
    <property type="entry name" value="DEAD/DEAH_box_helicase_dom"/>
</dbReference>
<dbReference type="InterPro" id="IPR027417">
    <property type="entry name" value="P-loop_NTPase"/>
</dbReference>
<evidence type="ECO:0000256" key="11">
    <source>
        <dbReference type="ARBA" id="ARBA00038719"/>
    </source>
</evidence>
<proteinExistence type="inferred from homology"/>
<gene>
    <name evidence="19" type="ORF">BN980_GECA05s02265g</name>
</gene>
<evidence type="ECO:0000256" key="8">
    <source>
        <dbReference type="ARBA" id="ARBA00023187"/>
    </source>
</evidence>
<dbReference type="GO" id="GO:0003676">
    <property type="term" value="F:nucleic acid binding"/>
    <property type="evidence" value="ECO:0007669"/>
    <property type="project" value="InterPro"/>
</dbReference>
<evidence type="ECO:0000256" key="14">
    <source>
        <dbReference type="RuleBase" id="RU000492"/>
    </source>
</evidence>
<reference evidence="19" key="1">
    <citation type="submission" date="2014-03" db="EMBL/GenBank/DDBJ databases">
        <authorList>
            <person name="Casaregola S."/>
        </authorList>
    </citation>
    <scope>NUCLEOTIDE SEQUENCE [LARGE SCALE GENOMIC DNA]</scope>
    <source>
        <strain evidence="19">CLIB 918</strain>
    </source>
</reference>
<comment type="caution">
    <text evidence="19">The sequence shown here is derived from an EMBL/GenBank/DDBJ whole genome shotgun (WGS) entry which is preliminary data.</text>
</comment>
<dbReference type="Pfam" id="PF00271">
    <property type="entry name" value="Helicase_C"/>
    <property type="match status" value="1"/>
</dbReference>
<keyword evidence="20" id="KW-1185">Reference proteome</keyword>
<feature type="compositionally biased region" description="Basic and acidic residues" evidence="15">
    <location>
        <begin position="77"/>
        <end position="86"/>
    </location>
</feature>
<dbReference type="PANTHER" id="PTHR47958">
    <property type="entry name" value="ATP-DEPENDENT RNA HELICASE DBP3"/>
    <property type="match status" value="1"/>
</dbReference>
<dbReference type="Gene3D" id="3.40.50.300">
    <property type="entry name" value="P-loop containing nucleotide triphosphate hydrolases"/>
    <property type="match status" value="2"/>
</dbReference>
<keyword evidence="5 14" id="KW-0378">Hydrolase</keyword>
<comment type="catalytic activity">
    <reaction evidence="12">
        <text>ATP + H2O = ADP + phosphate + H(+)</text>
        <dbReference type="Rhea" id="RHEA:13065"/>
        <dbReference type="ChEBI" id="CHEBI:15377"/>
        <dbReference type="ChEBI" id="CHEBI:15378"/>
        <dbReference type="ChEBI" id="CHEBI:30616"/>
        <dbReference type="ChEBI" id="CHEBI:43474"/>
        <dbReference type="ChEBI" id="CHEBI:456216"/>
        <dbReference type="EC" id="3.6.4.13"/>
    </reaction>
</comment>
<dbReference type="GO" id="GO:0006397">
    <property type="term" value="P:mRNA processing"/>
    <property type="evidence" value="ECO:0007669"/>
    <property type="project" value="UniProtKB-KW"/>
</dbReference>
<evidence type="ECO:0000256" key="10">
    <source>
        <dbReference type="ARBA" id="ARBA00037954"/>
    </source>
</evidence>
<keyword evidence="8" id="KW-0508">mRNA splicing</keyword>
<dbReference type="PROSITE" id="PS51192">
    <property type="entry name" value="HELICASE_ATP_BIND_1"/>
    <property type="match status" value="1"/>
</dbReference>
<dbReference type="InterPro" id="IPR001650">
    <property type="entry name" value="Helicase_C-like"/>
</dbReference>
<dbReference type="InterPro" id="IPR014014">
    <property type="entry name" value="RNA_helicase_DEAD_Q_motif"/>
</dbReference>
<evidence type="ECO:0000256" key="1">
    <source>
        <dbReference type="ARBA" id="ARBA00004123"/>
    </source>
</evidence>
<evidence type="ECO:0000259" key="17">
    <source>
        <dbReference type="PROSITE" id="PS51194"/>
    </source>
</evidence>
<dbReference type="Proteomes" id="UP000242525">
    <property type="component" value="Unassembled WGS sequence"/>
</dbReference>
<dbReference type="Pfam" id="PF00270">
    <property type="entry name" value="DEAD"/>
    <property type="match status" value="1"/>
</dbReference>
<comment type="subunit">
    <text evidence="11">Component of the U5 snRNP complex.</text>
</comment>
<feature type="domain" description="DEAD-box RNA helicase Q" evidence="18">
    <location>
        <begin position="235"/>
        <end position="263"/>
    </location>
</feature>
<evidence type="ECO:0000256" key="4">
    <source>
        <dbReference type="ARBA" id="ARBA00022741"/>
    </source>
</evidence>